<protein>
    <recommendedName>
        <fullName evidence="3">AB hydrolase-1 domain-containing protein</fullName>
    </recommendedName>
</protein>
<dbReference type="Pfam" id="PF00561">
    <property type="entry name" value="Abhydrolase_1"/>
    <property type="match status" value="1"/>
</dbReference>
<dbReference type="SUPFAM" id="SSF53474">
    <property type="entry name" value="alpha/beta-Hydrolases"/>
    <property type="match status" value="1"/>
</dbReference>
<keyword evidence="2" id="KW-0812">Transmembrane</keyword>
<keyword evidence="2" id="KW-0472">Membrane</keyword>
<sequence length="374" mass="41991">MAVGVNRKISAASARAHTRRSNQNTAFRLPPGIFKAISAILLVGLAAWAYQGLQPPAPKICGAPDGPSITAPRIQLKDGRYLAYKELGVPKDEAKYKVVFVHALDSCRHDASLFLPEKTAEELGIYLVSFDRAGYGESTPNLKRTLNSTALDVEELADQLDLGSKFHVMGFSIGGQVIWTCLKYIPHRLAGATLIAPAINYWWPGFSRNLSEVAYRQLLVQDQYALRVAHYFSWLTYWWNTQKLWPSFGAIVRNPDVFSAADKELFPMLAKRRKSYLEIVRQQGEFHSLHSDLNIGFGKWEFDPLDLENPFRNNEGSVHIWQGDGDLLVPVSLQRYIAGKLPWINYHELNGPGHLLYSDGIPDAILKAAFPQEK</sequence>
<accession>A0AAP0KQ89</accession>
<proteinExistence type="predicted"/>
<dbReference type="InterPro" id="IPR029058">
    <property type="entry name" value="AB_hydrolase_fold"/>
</dbReference>
<feature type="region of interest" description="Disordered" evidence="1">
    <location>
        <begin position="1"/>
        <end position="21"/>
    </location>
</feature>
<dbReference type="PANTHER" id="PTHR45763">
    <property type="entry name" value="HYDROLASE, ALPHA/BETA FOLD FAMILY PROTEIN, EXPRESSED-RELATED"/>
    <property type="match status" value="1"/>
</dbReference>
<organism evidence="4 5">
    <name type="scientific">Stephania cephalantha</name>
    <dbReference type="NCBI Taxonomy" id="152367"/>
    <lineage>
        <taxon>Eukaryota</taxon>
        <taxon>Viridiplantae</taxon>
        <taxon>Streptophyta</taxon>
        <taxon>Embryophyta</taxon>
        <taxon>Tracheophyta</taxon>
        <taxon>Spermatophyta</taxon>
        <taxon>Magnoliopsida</taxon>
        <taxon>Ranunculales</taxon>
        <taxon>Menispermaceae</taxon>
        <taxon>Menispermoideae</taxon>
        <taxon>Cissampelideae</taxon>
        <taxon>Stephania</taxon>
    </lineage>
</organism>
<dbReference type="PANTHER" id="PTHR45763:SF51">
    <property type="entry name" value="ALPHA_BETA-HYDROLASES SUPERFAMILY PROTEIN"/>
    <property type="match status" value="1"/>
</dbReference>
<dbReference type="EMBL" id="JBBNAG010000002">
    <property type="protein sequence ID" value="KAK9156726.1"/>
    <property type="molecule type" value="Genomic_DNA"/>
</dbReference>
<reference evidence="4 5" key="1">
    <citation type="submission" date="2024-01" db="EMBL/GenBank/DDBJ databases">
        <title>Genome assemblies of Stephania.</title>
        <authorList>
            <person name="Yang L."/>
        </authorList>
    </citation>
    <scope>NUCLEOTIDE SEQUENCE [LARGE SCALE GENOMIC DNA]</scope>
    <source>
        <strain evidence="4">JXDWG</strain>
        <tissue evidence="4">Leaf</tissue>
    </source>
</reference>
<comment type="caution">
    <text evidence="4">The sequence shown here is derived from an EMBL/GenBank/DDBJ whole genome shotgun (WGS) entry which is preliminary data.</text>
</comment>
<dbReference type="Gene3D" id="3.40.50.1820">
    <property type="entry name" value="alpha/beta hydrolase"/>
    <property type="match status" value="1"/>
</dbReference>
<dbReference type="Proteomes" id="UP001419268">
    <property type="component" value="Unassembled WGS sequence"/>
</dbReference>
<dbReference type="FunFam" id="3.40.50.1820:FF:000270">
    <property type="entry name" value="Alpha/beta-Hydrolases superfamily protein"/>
    <property type="match status" value="1"/>
</dbReference>
<keyword evidence="5" id="KW-1185">Reference proteome</keyword>
<dbReference type="InterPro" id="IPR000073">
    <property type="entry name" value="AB_hydrolase_1"/>
</dbReference>
<evidence type="ECO:0000256" key="1">
    <source>
        <dbReference type="SAM" id="MobiDB-lite"/>
    </source>
</evidence>
<evidence type="ECO:0000313" key="4">
    <source>
        <dbReference type="EMBL" id="KAK9156726.1"/>
    </source>
</evidence>
<gene>
    <name evidence="4" type="ORF">Scep_003300</name>
</gene>
<evidence type="ECO:0000256" key="2">
    <source>
        <dbReference type="SAM" id="Phobius"/>
    </source>
</evidence>
<evidence type="ECO:0000313" key="5">
    <source>
        <dbReference type="Proteomes" id="UP001419268"/>
    </source>
</evidence>
<feature type="transmembrane region" description="Helical" evidence="2">
    <location>
        <begin position="29"/>
        <end position="50"/>
    </location>
</feature>
<dbReference type="AlphaFoldDB" id="A0AAP0KQ89"/>
<feature type="domain" description="AB hydrolase-1" evidence="3">
    <location>
        <begin position="124"/>
        <end position="360"/>
    </location>
</feature>
<keyword evidence="2" id="KW-1133">Transmembrane helix</keyword>
<name>A0AAP0KQ89_9MAGN</name>
<evidence type="ECO:0000259" key="3">
    <source>
        <dbReference type="Pfam" id="PF00561"/>
    </source>
</evidence>